<protein>
    <submittedName>
        <fullName evidence="2">Uu.00g142580.m01.CDS01</fullName>
    </submittedName>
</protein>
<feature type="region of interest" description="Disordered" evidence="1">
    <location>
        <begin position="288"/>
        <end position="378"/>
    </location>
</feature>
<comment type="caution">
    <text evidence="2">The sequence shown here is derived from an EMBL/GenBank/DDBJ whole genome shotgun (WGS) entry which is preliminary data.</text>
</comment>
<evidence type="ECO:0000313" key="2">
    <source>
        <dbReference type="EMBL" id="CAJ2509232.1"/>
    </source>
</evidence>
<proteinExistence type="predicted"/>
<feature type="compositionally biased region" description="Low complexity" evidence="1">
    <location>
        <begin position="368"/>
        <end position="378"/>
    </location>
</feature>
<keyword evidence="3" id="KW-1185">Reference proteome</keyword>
<dbReference type="Proteomes" id="UP001295740">
    <property type="component" value="Unassembled WGS sequence"/>
</dbReference>
<sequence>MSGTNTSWTIKYWCWVCDRQKDTQWQNGNWCTIKPGELDIHTGATNEKGPQSNASQKTQNVIKRCDIHGGLWRHQEDPNSLIRDVPDMEHWTAPTLVLPWNVDNMEVTAPDGQIHYCEARAIGFSGNPNIVGDEKTDESKIIVWNQNIAMRALCPSFKIRAPKVDPKLCEEHSLSNAVPAEAQEPGQGYPGPSTEAPSGGVEETQHGGGTAYSPFNAGQYSVDDYGSDQNAPLSYSQQPYPSQSYPSQSFSSQSHANPYLYDQGLASGSASYSYDAGFEAAASVSTWQPTGSAPGMGPGGSGETSWDYNQGTQVAHEASNSAAAGGMYPPGEPWGYGGTPAHSQAGSSRSVQRHPHDGSRRHGGHGSGSQSSSKKPKR</sequence>
<evidence type="ECO:0000256" key="1">
    <source>
        <dbReference type="SAM" id="MobiDB-lite"/>
    </source>
</evidence>
<name>A0AAI8VQI2_9PEZI</name>
<feature type="region of interest" description="Disordered" evidence="1">
    <location>
        <begin position="178"/>
        <end position="253"/>
    </location>
</feature>
<organism evidence="2 3">
    <name type="scientific">Anthostomella pinea</name>
    <dbReference type="NCBI Taxonomy" id="933095"/>
    <lineage>
        <taxon>Eukaryota</taxon>
        <taxon>Fungi</taxon>
        <taxon>Dikarya</taxon>
        <taxon>Ascomycota</taxon>
        <taxon>Pezizomycotina</taxon>
        <taxon>Sordariomycetes</taxon>
        <taxon>Xylariomycetidae</taxon>
        <taxon>Xylariales</taxon>
        <taxon>Xylariaceae</taxon>
        <taxon>Anthostomella</taxon>
    </lineage>
</organism>
<reference evidence="2" key="1">
    <citation type="submission" date="2023-10" db="EMBL/GenBank/DDBJ databases">
        <authorList>
            <person name="Hackl T."/>
        </authorList>
    </citation>
    <scope>NUCLEOTIDE SEQUENCE</scope>
</reference>
<gene>
    <name evidence="2" type="ORF">KHLLAP_LOCUS9700</name>
</gene>
<feature type="compositionally biased region" description="Polar residues" evidence="1">
    <location>
        <begin position="341"/>
        <end position="350"/>
    </location>
</feature>
<accession>A0AAI8VQI2</accession>
<feature type="compositionally biased region" description="Low complexity" evidence="1">
    <location>
        <begin position="234"/>
        <end position="253"/>
    </location>
</feature>
<evidence type="ECO:0000313" key="3">
    <source>
        <dbReference type="Proteomes" id="UP001295740"/>
    </source>
</evidence>
<dbReference type="AlphaFoldDB" id="A0AAI8VQI2"/>
<feature type="compositionally biased region" description="Polar residues" evidence="1">
    <location>
        <begin position="306"/>
        <end position="322"/>
    </location>
</feature>
<dbReference type="EMBL" id="CAUWAG010000012">
    <property type="protein sequence ID" value="CAJ2509232.1"/>
    <property type="molecule type" value="Genomic_DNA"/>
</dbReference>